<dbReference type="SMART" id="SM00950">
    <property type="entry name" value="Piwi"/>
    <property type="match status" value="1"/>
</dbReference>
<dbReference type="Gene3D" id="2.170.260.10">
    <property type="entry name" value="paz domain"/>
    <property type="match status" value="1"/>
</dbReference>
<name>A0A6G1S4H1_9ACAR</name>
<dbReference type="SUPFAM" id="SSF101690">
    <property type="entry name" value="PAZ domain"/>
    <property type="match status" value="1"/>
</dbReference>
<dbReference type="PANTHER" id="PTHR22891">
    <property type="entry name" value="EUKARYOTIC TRANSLATION INITIATION FACTOR 2C"/>
    <property type="match status" value="1"/>
</dbReference>
<dbReference type="FunFam" id="3.30.420.10:FF:000014">
    <property type="entry name" value="Piwi-like RNA-mediated gene silencing 1"/>
    <property type="match status" value="1"/>
</dbReference>
<dbReference type="CDD" id="cd04658">
    <property type="entry name" value="Piwi_piwi-like_Euk"/>
    <property type="match status" value="1"/>
</dbReference>
<gene>
    <name evidence="4" type="primary">PIWIL1_2</name>
    <name evidence="4" type="ORF">g.17756</name>
</gene>
<feature type="domain" description="Piwi" evidence="3">
    <location>
        <begin position="527"/>
        <end position="818"/>
    </location>
</feature>
<dbReference type="Pfam" id="PF02170">
    <property type="entry name" value="PAZ"/>
    <property type="match status" value="1"/>
</dbReference>
<sequence>MAAPGRGRGESKNVQIIDEIDPRVERDRRAQLEAASILGIPEGDIPVRGRGGFRQVELRTIPDNVTSVRVENVGGSRQVDILANYVPIIPMPNRVVQMYRIDFEPETESESKMRFLYRTAARGLFEKLPIYDGVHECRSGQRLDEKVTTVTITDPQDGQEYTVKFTNTGTSTYGAEFMRTYNMHMKDFLRALGFYSPQVGLFVNPDHYDQVGPDIMMLRGFRTAANMHDGKKMLMNLEASHKLVQKPSVLAIMETIKGELRGGSLPEALRAALTGKIVVTSYNKRCYRIEDIDLSVRPTSTFDRNGTPTTYIDYYRTVHNKEITNPSQPMLKVVPNNQRRREEEARVTLLVPELCNIAGLTEKQRNDNRLKMDLIRASQVSPNDRVKHLREFLQTFHGNQDIKEQLNNWGYSYGKEPCRLTAHVVAMTGYAFGPTCREPLTNYPRADINSANINVTALAVLPEIKKMVIIIARNQLREKGQLCNALKDGFDRVNLRINNVETKDITEGDSPNHYITAIRQLPADTSVAIVIMQSQHKERYDAIKKAASVEKGLITQVVTAKLMMDQRKARAAAQKIAIQVAAKVGGEPWWVDIPMKKTMICGYDTYHDTAKRGRSFGAFVASLNMRFSRWWSKADSHDRLDEISSQMSVNLTEALKVYKTFNNDELPERIIIYRDGVGEGQLEHVFKVELQKVKEALAGMKIKLTMIVVNKRIGARFYMKSQADGSFQNPPPGTVIDHTVTREERYDFYLISQSTRQGTVTPTYYNIIHDEAGFNPEIHQKMAFKMCLLYYNWSGTVRVPAPCQYAHKLALLCGEHLHSQPNAQMDDKLHFL</sequence>
<dbReference type="SUPFAM" id="SSF53098">
    <property type="entry name" value="Ribonuclease H-like"/>
    <property type="match status" value="1"/>
</dbReference>
<accession>A0A6G1S4H1</accession>
<comment type="similarity">
    <text evidence="1">Belongs to the argonaute family.</text>
</comment>
<dbReference type="InterPro" id="IPR003165">
    <property type="entry name" value="Piwi"/>
</dbReference>
<dbReference type="InterPro" id="IPR003100">
    <property type="entry name" value="PAZ_dom"/>
</dbReference>
<dbReference type="InterPro" id="IPR012337">
    <property type="entry name" value="RNaseH-like_sf"/>
</dbReference>
<evidence type="ECO:0000313" key="4">
    <source>
        <dbReference type="EMBL" id="MDE45067.1"/>
    </source>
</evidence>
<protein>
    <submittedName>
        <fullName evidence="4">Piwi-like protein 1</fullName>
    </submittedName>
</protein>
<dbReference type="GO" id="GO:0034587">
    <property type="term" value="P:piRNA processing"/>
    <property type="evidence" value="ECO:0007669"/>
    <property type="project" value="UniProtKB-ARBA"/>
</dbReference>
<evidence type="ECO:0000256" key="1">
    <source>
        <dbReference type="RuleBase" id="RU361178"/>
    </source>
</evidence>
<dbReference type="EMBL" id="GGYP01000296">
    <property type="protein sequence ID" value="MDE45067.1"/>
    <property type="molecule type" value="Transcribed_RNA"/>
</dbReference>
<dbReference type="CDD" id="cd02845">
    <property type="entry name" value="PAZ_piwi_like"/>
    <property type="match status" value="1"/>
</dbReference>
<dbReference type="GO" id="GO:0003723">
    <property type="term" value="F:RNA binding"/>
    <property type="evidence" value="ECO:0007669"/>
    <property type="project" value="InterPro"/>
</dbReference>
<dbReference type="Gene3D" id="3.40.50.2300">
    <property type="match status" value="1"/>
</dbReference>
<reference evidence="4" key="1">
    <citation type="submission" date="2018-10" db="EMBL/GenBank/DDBJ databases">
        <title>Transcriptome assembly of Aceria tosichella (Wheat curl mite) Type 2.</title>
        <authorList>
            <person name="Scully E.D."/>
            <person name="Geib S.M."/>
            <person name="Palmer N.A."/>
            <person name="Gupta A.K."/>
            <person name="Sarath G."/>
            <person name="Tatineni S."/>
        </authorList>
    </citation>
    <scope>NUCLEOTIDE SEQUENCE</scope>
    <source>
        <strain evidence="4">LincolnNE</strain>
    </source>
</reference>
<dbReference type="PROSITE" id="PS50822">
    <property type="entry name" value="PIWI"/>
    <property type="match status" value="1"/>
</dbReference>
<dbReference type="SMART" id="SM00949">
    <property type="entry name" value="PAZ"/>
    <property type="match status" value="1"/>
</dbReference>
<dbReference type="AlphaFoldDB" id="A0A6G1S4H1"/>
<dbReference type="PROSITE" id="PS50821">
    <property type="entry name" value="PAZ"/>
    <property type="match status" value="1"/>
</dbReference>
<proteinExistence type="inferred from homology"/>
<dbReference type="Pfam" id="PF02171">
    <property type="entry name" value="Piwi"/>
    <property type="match status" value="1"/>
</dbReference>
<evidence type="ECO:0000259" key="3">
    <source>
        <dbReference type="PROSITE" id="PS50822"/>
    </source>
</evidence>
<dbReference type="InterPro" id="IPR036397">
    <property type="entry name" value="RNaseH_sf"/>
</dbReference>
<feature type="domain" description="PAZ" evidence="2">
    <location>
        <begin position="248"/>
        <end position="359"/>
    </location>
</feature>
<dbReference type="Gene3D" id="3.30.420.10">
    <property type="entry name" value="Ribonuclease H-like superfamily/Ribonuclease H"/>
    <property type="match status" value="1"/>
</dbReference>
<organism evidence="4">
    <name type="scientific">Aceria tosichella</name>
    <name type="common">wheat curl mite</name>
    <dbReference type="NCBI Taxonomy" id="561515"/>
    <lineage>
        <taxon>Eukaryota</taxon>
        <taxon>Metazoa</taxon>
        <taxon>Ecdysozoa</taxon>
        <taxon>Arthropoda</taxon>
        <taxon>Chelicerata</taxon>
        <taxon>Arachnida</taxon>
        <taxon>Acari</taxon>
        <taxon>Acariformes</taxon>
        <taxon>Trombidiformes</taxon>
        <taxon>Prostigmata</taxon>
        <taxon>Eupodina</taxon>
        <taxon>Eriophyoidea</taxon>
        <taxon>Eriophyidae</taxon>
        <taxon>Eriophyinae</taxon>
        <taxon>Aceriini</taxon>
        <taxon>Aceria</taxon>
    </lineage>
</organism>
<dbReference type="InterPro" id="IPR036085">
    <property type="entry name" value="PAZ_dom_sf"/>
</dbReference>
<evidence type="ECO:0000259" key="2">
    <source>
        <dbReference type="PROSITE" id="PS50821"/>
    </source>
</evidence>